<evidence type="ECO:0000313" key="2">
    <source>
        <dbReference type="EMBL" id="KAJ1194262.1"/>
    </source>
</evidence>
<evidence type="ECO:0000313" key="3">
    <source>
        <dbReference type="Proteomes" id="UP001066276"/>
    </source>
</evidence>
<dbReference type="EMBL" id="JANPWB010000004">
    <property type="protein sequence ID" value="KAJ1194262.1"/>
    <property type="molecule type" value="Genomic_DNA"/>
</dbReference>
<proteinExistence type="predicted"/>
<gene>
    <name evidence="2" type="ORF">NDU88_003551</name>
</gene>
<organism evidence="2 3">
    <name type="scientific">Pleurodeles waltl</name>
    <name type="common">Iberian ribbed newt</name>
    <dbReference type="NCBI Taxonomy" id="8319"/>
    <lineage>
        <taxon>Eukaryota</taxon>
        <taxon>Metazoa</taxon>
        <taxon>Chordata</taxon>
        <taxon>Craniata</taxon>
        <taxon>Vertebrata</taxon>
        <taxon>Euteleostomi</taxon>
        <taxon>Amphibia</taxon>
        <taxon>Batrachia</taxon>
        <taxon>Caudata</taxon>
        <taxon>Salamandroidea</taxon>
        <taxon>Salamandridae</taxon>
        <taxon>Pleurodelinae</taxon>
        <taxon>Pleurodeles</taxon>
    </lineage>
</organism>
<accession>A0AAV7V0B7</accession>
<reference evidence="2" key="1">
    <citation type="journal article" date="2022" name="bioRxiv">
        <title>Sequencing and chromosome-scale assembly of the giantPleurodeles waltlgenome.</title>
        <authorList>
            <person name="Brown T."/>
            <person name="Elewa A."/>
            <person name="Iarovenko S."/>
            <person name="Subramanian E."/>
            <person name="Araus A.J."/>
            <person name="Petzold A."/>
            <person name="Susuki M."/>
            <person name="Suzuki K.-i.T."/>
            <person name="Hayashi T."/>
            <person name="Toyoda A."/>
            <person name="Oliveira C."/>
            <person name="Osipova E."/>
            <person name="Leigh N.D."/>
            <person name="Simon A."/>
            <person name="Yun M.H."/>
        </authorList>
    </citation>
    <scope>NUCLEOTIDE SEQUENCE</scope>
    <source>
        <strain evidence="2">20211129_DDA</strain>
        <tissue evidence="2">Liver</tissue>
    </source>
</reference>
<dbReference type="AlphaFoldDB" id="A0AAV7V0B7"/>
<feature type="coiled-coil region" evidence="1">
    <location>
        <begin position="51"/>
        <end position="78"/>
    </location>
</feature>
<keyword evidence="3" id="KW-1185">Reference proteome</keyword>
<name>A0AAV7V0B7_PLEWA</name>
<keyword evidence="1" id="KW-0175">Coiled coil</keyword>
<comment type="caution">
    <text evidence="2">The sequence shown here is derived from an EMBL/GenBank/DDBJ whole genome shotgun (WGS) entry which is preliminary data.</text>
</comment>
<dbReference type="Proteomes" id="UP001066276">
    <property type="component" value="Chromosome 2_2"/>
</dbReference>
<evidence type="ECO:0000256" key="1">
    <source>
        <dbReference type="SAM" id="Coils"/>
    </source>
</evidence>
<sequence length="153" mass="16735">MRVPLNPKEPSCAELLAAIQRSRVALEGKIETVAVEVNLLQEDFQKVFDKVNVAEGSIVELQTEVVALRKQMVQATSTVGQLEARLEDAGWASWSAQMGLPRNPLWEITLFRSSRGGVAMVGDVGQSSTGEDGENWWHHSSGFWSGELGLEVA</sequence>
<protein>
    <submittedName>
        <fullName evidence="2">Uncharacterized protein</fullName>
    </submittedName>
</protein>